<evidence type="ECO:0000256" key="3">
    <source>
        <dbReference type="ARBA" id="ARBA00022643"/>
    </source>
</evidence>
<evidence type="ECO:0000256" key="4">
    <source>
        <dbReference type="ARBA" id="ARBA00023002"/>
    </source>
</evidence>
<dbReference type="OrthoDB" id="9775805at2"/>
<evidence type="ECO:0000313" key="7">
    <source>
        <dbReference type="EMBL" id="RLL45516.1"/>
    </source>
</evidence>
<feature type="domain" description="Nitroreductase" evidence="6">
    <location>
        <begin position="8"/>
        <end position="165"/>
    </location>
</feature>
<name>A0A498D7T8_9BACI</name>
<gene>
    <name evidence="7" type="ORF">D8M04_09895</name>
</gene>
<dbReference type="CDD" id="cd02146">
    <property type="entry name" value="NfsA-like"/>
    <property type="match status" value="1"/>
</dbReference>
<dbReference type="InterPro" id="IPR029479">
    <property type="entry name" value="Nitroreductase"/>
</dbReference>
<dbReference type="InterPro" id="IPR016446">
    <property type="entry name" value="Flavin_OxRdtase_Frp"/>
</dbReference>
<evidence type="ECO:0000313" key="8">
    <source>
        <dbReference type="Proteomes" id="UP000270219"/>
    </source>
</evidence>
<organism evidence="7 8">
    <name type="scientific">Oceanobacillus piezotolerans</name>
    <dbReference type="NCBI Taxonomy" id="2448030"/>
    <lineage>
        <taxon>Bacteria</taxon>
        <taxon>Bacillati</taxon>
        <taxon>Bacillota</taxon>
        <taxon>Bacilli</taxon>
        <taxon>Bacillales</taxon>
        <taxon>Bacillaceae</taxon>
        <taxon>Oceanobacillus</taxon>
    </lineage>
</organism>
<dbReference type="PIRSF" id="PIRSF005426">
    <property type="entry name" value="Frp"/>
    <property type="match status" value="1"/>
</dbReference>
<dbReference type="Proteomes" id="UP000270219">
    <property type="component" value="Unassembled WGS sequence"/>
</dbReference>
<keyword evidence="2 5" id="KW-0285">Flavoprotein</keyword>
<dbReference type="PANTHER" id="PTHR43425">
    <property type="entry name" value="OXYGEN-INSENSITIVE NADPH NITROREDUCTASE"/>
    <property type="match status" value="1"/>
</dbReference>
<dbReference type="EC" id="1.5.1.38" evidence="7"/>
<reference evidence="7 8" key="1">
    <citation type="submission" date="2018-10" db="EMBL/GenBank/DDBJ databases">
        <title>Oceanobacillus sp. YLB-02 draft genome.</title>
        <authorList>
            <person name="Yu L."/>
        </authorList>
    </citation>
    <scope>NUCLEOTIDE SEQUENCE [LARGE SCALE GENOMIC DNA]</scope>
    <source>
        <strain evidence="7 8">YLB-02</strain>
    </source>
</reference>
<keyword evidence="5" id="KW-0521">NADP</keyword>
<evidence type="ECO:0000256" key="2">
    <source>
        <dbReference type="ARBA" id="ARBA00022630"/>
    </source>
</evidence>
<dbReference type="InterPro" id="IPR000415">
    <property type="entry name" value="Nitroreductase-like"/>
</dbReference>
<comment type="caution">
    <text evidence="7">The sequence shown here is derived from an EMBL/GenBank/DDBJ whole genome shotgun (WGS) entry which is preliminary data.</text>
</comment>
<dbReference type="Pfam" id="PF00881">
    <property type="entry name" value="Nitroreductase"/>
    <property type="match status" value="1"/>
</dbReference>
<dbReference type="AlphaFoldDB" id="A0A498D7T8"/>
<dbReference type="GO" id="GO:0052873">
    <property type="term" value="F:FMN reductase (NADPH) activity"/>
    <property type="evidence" value="ECO:0007669"/>
    <property type="project" value="UniProtKB-EC"/>
</dbReference>
<protein>
    <submittedName>
        <fullName evidence="7">Oxygen-insensitive NADPH nitroreductase</fullName>
        <ecNumber evidence="7">1.5.1.38</ecNumber>
    </submittedName>
</protein>
<dbReference type="Gene3D" id="3.40.109.10">
    <property type="entry name" value="NADH Oxidase"/>
    <property type="match status" value="1"/>
</dbReference>
<dbReference type="PANTHER" id="PTHR43425:SF3">
    <property type="entry name" value="NADPH-DEPENDENT OXIDOREDUCTASE"/>
    <property type="match status" value="1"/>
</dbReference>
<evidence type="ECO:0000256" key="1">
    <source>
        <dbReference type="ARBA" id="ARBA00008366"/>
    </source>
</evidence>
<comment type="similarity">
    <text evidence="1 5">Belongs to the flavin oxidoreductase frp family.</text>
</comment>
<dbReference type="NCBIfam" id="NF008033">
    <property type="entry name" value="PRK10765.1"/>
    <property type="match status" value="1"/>
</dbReference>
<dbReference type="SUPFAM" id="SSF55469">
    <property type="entry name" value="FMN-dependent nitroreductase-like"/>
    <property type="match status" value="1"/>
</dbReference>
<evidence type="ECO:0000256" key="5">
    <source>
        <dbReference type="PIRNR" id="PIRNR005426"/>
    </source>
</evidence>
<sequence>MNSTIETILNHRSIRKFKKEKLSTEQIQLLVKSAQQASTSSHVMAYTIIGITDEKIKKALYEVSGHRHVVDNGHLFIFCGDLHRVQLRATESEKNSMAETIESTEQFIVTIIDAALASQNLAIAAESLGLGICYLGSLRNNINAFSSILNLPDHAIPLFGIAVGYPDQQPELKPRLPMEAVYHENTYKADELQIPLLQTFDEEMKAYYKNRSTNKREDTWKQQMIKKYNNSTRMDVSAFVQSKNLNKR</sequence>
<proteinExistence type="inferred from homology"/>
<evidence type="ECO:0000259" key="6">
    <source>
        <dbReference type="Pfam" id="PF00881"/>
    </source>
</evidence>
<keyword evidence="4 5" id="KW-0560">Oxidoreductase</keyword>
<accession>A0A498D7T8</accession>
<dbReference type="EMBL" id="RCHR01000003">
    <property type="protein sequence ID" value="RLL45516.1"/>
    <property type="molecule type" value="Genomic_DNA"/>
</dbReference>
<keyword evidence="8" id="KW-1185">Reference proteome</keyword>
<keyword evidence="3 5" id="KW-0288">FMN</keyword>